<name>A0A024B1I4_9CAUD</name>
<reference evidence="2" key="1">
    <citation type="submission" date="2014-09" db="EMBL/GenBank/DDBJ databases">
        <authorList>
            <person name="Sauder A.B."/>
            <person name="McKenzie Q.R."/>
            <person name="Temple L.M."/>
            <person name="Alexis B.K."/>
            <person name="Al-Atrache Z."/>
            <person name="Lewis L.O."/>
            <person name="Loesser-Casey K.E."/>
            <person name="Mitchell K.J."/>
        </authorList>
    </citation>
    <scope>NUCLEOTIDE SEQUENCE [LARGE SCALE GENOMIC DNA]</scope>
</reference>
<dbReference type="Proteomes" id="UP000026900">
    <property type="component" value="Segment"/>
</dbReference>
<accession>A0A024B1I4</accession>
<dbReference type="KEGG" id="vg:19526023"/>
<sequence length="30" mass="3840">MEWRNWKPRFYNGQDVYIITWFGYELVISK</sequence>
<evidence type="ECO:0000313" key="1">
    <source>
        <dbReference type="EMBL" id="AHZ10041.1"/>
    </source>
</evidence>
<proteinExistence type="predicted"/>
<dbReference type="RefSeq" id="YP_009036472.1">
    <property type="nucleotide sequence ID" value="NC_024213.1"/>
</dbReference>
<dbReference type="EMBL" id="KJ489399">
    <property type="protein sequence ID" value="AHZ10041.1"/>
    <property type="molecule type" value="Genomic_DNA"/>
</dbReference>
<organism evidence="1 2">
    <name type="scientific">Bacillus phage Hakuna</name>
    <dbReference type="NCBI Taxonomy" id="1486659"/>
    <lineage>
        <taxon>Viruses</taxon>
        <taxon>Duplodnaviria</taxon>
        <taxon>Heunggongvirae</taxon>
        <taxon>Uroviricota</taxon>
        <taxon>Caudoviricetes</taxon>
        <taxon>Herelleviridae</taxon>
        <taxon>Bastillevirinae</taxon>
        <taxon>Wphvirus</taxon>
        <taxon>Wphvirus hakuna</taxon>
    </lineage>
</organism>
<keyword evidence="2" id="KW-1185">Reference proteome</keyword>
<protein>
    <submittedName>
        <fullName evidence="1">Uncharacterized protein</fullName>
    </submittedName>
</protein>
<evidence type="ECO:0000313" key="2">
    <source>
        <dbReference type="Proteomes" id="UP000026900"/>
    </source>
</evidence>
<dbReference type="GeneID" id="19526023"/>